<evidence type="ECO:0000256" key="2">
    <source>
        <dbReference type="ARBA" id="ARBA00012224"/>
    </source>
</evidence>
<keyword evidence="7" id="KW-0808">Transferase</keyword>
<dbReference type="GO" id="GO:0030170">
    <property type="term" value="F:pyridoxal phosphate binding"/>
    <property type="evidence" value="ECO:0007669"/>
    <property type="project" value="InterPro"/>
</dbReference>
<dbReference type="Gene3D" id="3.90.1150.10">
    <property type="entry name" value="Aspartate Aminotransferase, domain 1"/>
    <property type="match status" value="1"/>
</dbReference>
<evidence type="ECO:0000256" key="1">
    <source>
        <dbReference type="ARBA" id="ARBA00001933"/>
    </source>
</evidence>
<dbReference type="OrthoDB" id="3224382at2"/>
<dbReference type="EMBL" id="VNFK01000001">
    <property type="protein sequence ID" value="TVU66845.1"/>
    <property type="molecule type" value="Genomic_DNA"/>
</dbReference>
<organism evidence="7 8">
    <name type="scientific">Paenarthrobacter nitroguajacolicus</name>
    <name type="common">Arthrobacter nitroguajacolicus</name>
    <dbReference type="NCBI Taxonomy" id="211146"/>
    <lineage>
        <taxon>Bacteria</taxon>
        <taxon>Bacillati</taxon>
        <taxon>Actinomycetota</taxon>
        <taxon>Actinomycetes</taxon>
        <taxon>Micrococcales</taxon>
        <taxon>Micrococcaceae</taxon>
        <taxon>Paenarthrobacter</taxon>
    </lineage>
</organism>
<evidence type="ECO:0000256" key="5">
    <source>
        <dbReference type="ARBA" id="ARBA00037974"/>
    </source>
</evidence>
<dbReference type="GO" id="GO:0047804">
    <property type="term" value="F:cysteine-S-conjugate beta-lyase activity"/>
    <property type="evidence" value="ECO:0007669"/>
    <property type="project" value="UniProtKB-EC"/>
</dbReference>
<dbReference type="AlphaFoldDB" id="A0A558HCI9"/>
<sequence>MSTGQFDTINRERLRGGYGVKWGALQSDVLASWVADMDFGTPPAVREAIQEVVERHDLGYPFWPGEDPVIEAFEARMSSHHHWTPTPGRTRIYTDLIQVLQVMIEHSTSPGDGIAIHVPTYPPFLAAIERSGRRIIPIPMIETGGKWRFDTEGLTDQLRRENCRMLVLVNPQNPTGRVFNGEELASLAHTSEELDLVVFSDEIHADLTYDDHRHIPFASLGKDAADRTITATSATKAFNIAGMRCAVAHIGPQAVWDALESEPLDYFGQPSILSRVATVAAWTQSEPWLVELKATLSANRRIIKLWTQDLPYEVRSHEPDATYLSWLDFSDAGLDLHDPAADLERRARVRLSQGAEFSQHTSLDTTTFARINFATSTSNLLDILGRIRCATTRAAARNWTENNCIF</sequence>
<dbReference type="Pfam" id="PF00155">
    <property type="entry name" value="Aminotran_1_2"/>
    <property type="match status" value="1"/>
</dbReference>
<dbReference type="Proteomes" id="UP000316500">
    <property type="component" value="Unassembled WGS sequence"/>
</dbReference>
<dbReference type="SUPFAM" id="SSF53383">
    <property type="entry name" value="PLP-dependent transferases"/>
    <property type="match status" value="1"/>
</dbReference>
<reference evidence="7 8" key="1">
    <citation type="submission" date="2019-07" db="EMBL/GenBank/DDBJ databases">
        <title>Diversity of Bacteria from Kongsfjorden, Arctic.</title>
        <authorList>
            <person name="Yu Y."/>
        </authorList>
    </citation>
    <scope>NUCLEOTIDE SEQUENCE [LARGE SCALE GENOMIC DNA]</scope>
    <source>
        <strain evidence="7 8">SM1928</strain>
    </source>
</reference>
<keyword evidence="4" id="KW-0456">Lyase</keyword>
<comment type="caution">
    <text evidence="7">The sequence shown here is derived from an EMBL/GenBank/DDBJ whole genome shotgun (WGS) entry which is preliminary data.</text>
</comment>
<evidence type="ECO:0000259" key="6">
    <source>
        <dbReference type="Pfam" id="PF00155"/>
    </source>
</evidence>
<dbReference type="EC" id="4.4.1.13" evidence="2"/>
<protein>
    <recommendedName>
        <fullName evidence="2">cysteine-S-conjugate beta-lyase</fullName>
        <ecNumber evidence="2">4.4.1.13</ecNumber>
    </recommendedName>
</protein>
<dbReference type="Gene3D" id="3.40.640.10">
    <property type="entry name" value="Type I PLP-dependent aspartate aminotransferase-like (Major domain)"/>
    <property type="match status" value="1"/>
</dbReference>
<dbReference type="PANTHER" id="PTHR43525:SF2">
    <property type="entry name" value="CYSTATHIONINE BETA-LYASE-RELATED"/>
    <property type="match status" value="1"/>
</dbReference>
<dbReference type="GO" id="GO:0008483">
    <property type="term" value="F:transaminase activity"/>
    <property type="evidence" value="ECO:0007669"/>
    <property type="project" value="UniProtKB-KW"/>
</dbReference>
<feature type="domain" description="Aminotransferase class I/classII large" evidence="6">
    <location>
        <begin position="36"/>
        <end position="383"/>
    </location>
</feature>
<accession>A0A558HCI9</accession>
<dbReference type="InterPro" id="IPR015422">
    <property type="entry name" value="PyrdxlP-dep_Trfase_small"/>
</dbReference>
<dbReference type="InterPro" id="IPR015424">
    <property type="entry name" value="PyrdxlP-dep_Trfase"/>
</dbReference>
<evidence type="ECO:0000313" key="8">
    <source>
        <dbReference type="Proteomes" id="UP000316500"/>
    </source>
</evidence>
<evidence type="ECO:0000313" key="7">
    <source>
        <dbReference type="EMBL" id="TVU66845.1"/>
    </source>
</evidence>
<evidence type="ECO:0000256" key="3">
    <source>
        <dbReference type="ARBA" id="ARBA00022898"/>
    </source>
</evidence>
<dbReference type="PANTHER" id="PTHR43525">
    <property type="entry name" value="PROTEIN MALY"/>
    <property type="match status" value="1"/>
</dbReference>
<comment type="cofactor">
    <cofactor evidence="1">
        <name>pyridoxal 5'-phosphate</name>
        <dbReference type="ChEBI" id="CHEBI:597326"/>
    </cofactor>
</comment>
<keyword evidence="3" id="KW-0663">Pyridoxal phosphate</keyword>
<dbReference type="InterPro" id="IPR004839">
    <property type="entry name" value="Aminotransferase_I/II_large"/>
</dbReference>
<dbReference type="InterPro" id="IPR051798">
    <property type="entry name" value="Class-II_PLP-Dep_Aminotrans"/>
</dbReference>
<gene>
    <name evidence="7" type="ORF">FQP90_01510</name>
</gene>
<keyword evidence="7" id="KW-0032">Aminotransferase</keyword>
<dbReference type="RefSeq" id="WP_144647975.1">
    <property type="nucleotide sequence ID" value="NZ_VNFK01000001.1"/>
</dbReference>
<dbReference type="CDD" id="cd00609">
    <property type="entry name" value="AAT_like"/>
    <property type="match status" value="1"/>
</dbReference>
<evidence type="ECO:0000256" key="4">
    <source>
        <dbReference type="ARBA" id="ARBA00023239"/>
    </source>
</evidence>
<proteinExistence type="inferred from homology"/>
<dbReference type="InterPro" id="IPR015421">
    <property type="entry name" value="PyrdxlP-dep_Trfase_major"/>
</dbReference>
<name>A0A558HCI9_PAENT</name>
<comment type="similarity">
    <text evidence="5">Belongs to the class-II pyridoxal-phosphate-dependent aminotransferase family. MalY/PatB cystathionine beta-lyase subfamily.</text>
</comment>